<gene>
    <name evidence="2" type="ORF">ACFQ38_08835</name>
</gene>
<evidence type="ECO:0000313" key="3">
    <source>
        <dbReference type="Proteomes" id="UP001597231"/>
    </source>
</evidence>
<dbReference type="Pfam" id="PF12841">
    <property type="entry name" value="YvrJ"/>
    <property type="match status" value="1"/>
</dbReference>
<sequence length="30" mass="3455">MVLEQLVSFISNLGFPIAVTVYLLARFEKR</sequence>
<keyword evidence="3" id="KW-1185">Reference proteome</keyword>
<dbReference type="RefSeq" id="WP_381480409.1">
    <property type="nucleotide sequence ID" value="NZ_JBHTLT010000042.1"/>
</dbReference>
<dbReference type="InterPro" id="IPR024419">
    <property type="entry name" value="YvrJ"/>
</dbReference>
<protein>
    <submittedName>
        <fullName evidence="2">YvrJ family protein</fullName>
    </submittedName>
</protein>
<dbReference type="Proteomes" id="UP001597231">
    <property type="component" value="Unassembled WGS sequence"/>
</dbReference>
<keyword evidence="1" id="KW-1133">Transmembrane helix</keyword>
<reference evidence="3" key="1">
    <citation type="journal article" date="2019" name="Int. J. Syst. Evol. Microbiol.">
        <title>The Global Catalogue of Microorganisms (GCM) 10K type strain sequencing project: providing services to taxonomists for standard genome sequencing and annotation.</title>
        <authorList>
            <consortium name="The Broad Institute Genomics Platform"/>
            <consortium name="The Broad Institute Genome Sequencing Center for Infectious Disease"/>
            <person name="Wu L."/>
            <person name="Ma J."/>
        </authorList>
    </citation>
    <scope>NUCLEOTIDE SEQUENCE [LARGE SCALE GENOMIC DNA]</scope>
    <source>
        <strain evidence="3">CCUG 53915</strain>
    </source>
</reference>
<keyword evidence="1" id="KW-0812">Transmembrane</keyword>
<organism evidence="2 3">
    <name type="scientific">Sporosarcina contaminans</name>
    <dbReference type="NCBI Taxonomy" id="633403"/>
    <lineage>
        <taxon>Bacteria</taxon>
        <taxon>Bacillati</taxon>
        <taxon>Bacillota</taxon>
        <taxon>Bacilli</taxon>
        <taxon>Bacillales</taxon>
        <taxon>Caryophanaceae</taxon>
        <taxon>Sporosarcina</taxon>
    </lineage>
</organism>
<accession>A0ABW3TYY0</accession>
<evidence type="ECO:0000313" key="2">
    <source>
        <dbReference type="EMBL" id="MFD1205209.1"/>
    </source>
</evidence>
<comment type="caution">
    <text evidence="2">The sequence shown here is derived from an EMBL/GenBank/DDBJ whole genome shotgun (WGS) entry which is preliminary data.</text>
</comment>
<proteinExistence type="predicted"/>
<feature type="transmembrane region" description="Helical" evidence="1">
    <location>
        <begin position="6"/>
        <end position="25"/>
    </location>
</feature>
<name>A0ABW3TYY0_9BACL</name>
<evidence type="ECO:0000256" key="1">
    <source>
        <dbReference type="SAM" id="Phobius"/>
    </source>
</evidence>
<dbReference type="EMBL" id="JBHTLT010000042">
    <property type="protein sequence ID" value="MFD1205209.1"/>
    <property type="molecule type" value="Genomic_DNA"/>
</dbReference>
<keyword evidence="1" id="KW-0472">Membrane</keyword>